<dbReference type="AlphaFoldDB" id="A0A5S9IQ32"/>
<dbReference type="KEGG" id="uam:UABAM_03991"/>
<keyword evidence="1" id="KW-0732">Signal</keyword>
<organism evidence="2 3">
    <name type="scientific">Uabimicrobium amorphum</name>
    <dbReference type="NCBI Taxonomy" id="2596890"/>
    <lineage>
        <taxon>Bacteria</taxon>
        <taxon>Pseudomonadati</taxon>
        <taxon>Planctomycetota</taxon>
        <taxon>Candidatus Uabimicrobiia</taxon>
        <taxon>Candidatus Uabimicrobiales</taxon>
        <taxon>Candidatus Uabimicrobiaceae</taxon>
        <taxon>Candidatus Uabimicrobium</taxon>
    </lineage>
</organism>
<name>A0A5S9IQ32_UABAM</name>
<protein>
    <recommendedName>
        <fullName evidence="4">Bulb-type lectin domain-containing protein</fullName>
    </recommendedName>
</protein>
<sequence>MLLLVLALFLNALMLSPLLTQNIYADGVTISKEGVIHTTNEDGSILYVWKGVSGWDNSYGGSSGLVSIYNAKEGRAKTVYFRGYKKED</sequence>
<accession>A0A5S9IQ32</accession>
<dbReference type="Proteomes" id="UP000326354">
    <property type="component" value="Chromosome"/>
</dbReference>
<reference evidence="2 3" key="1">
    <citation type="submission" date="2019-08" db="EMBL/GenBank/DDBJ databases">
        <title>Complete genome sequence of Candidatus Uab amorphum.</title>
        <authorList>
            <person name="Shiratori T."/>
            <person name="Suzuki S."/>
            <person name="Kakizawa Y."/>
            <person name="Ishida K."/>
        </authorList>
    </citation>
    <scope>NUCLEOTIDE SEQUENCE [LARGE SCALE GENOMIC DNA]</scope>
    <source>
        <strain evidence="2 3">SRT547</strain>
    </source>
</reference>
<evidence type="ECO:0000313" key="2">
    <source>
        <dbReference type="EMBL" id="BBM85617.1"/>
    </source>
</evidence>
<gene>
    <name evidence="2" type="ORF">UABAM_03991</name>
</gene>
<keyword evidence="3" id="KW-1185">Reference proteome</keyword>
<proteinExistence type="predicted"/>
<evidence type="ECO:0000313" key="3">
    <source>
        <dbReference type="Proteomes" id="UP000326354"/>
    </source>
</evidence>
<evidence type="ECO:0000256" key="1">
    <source>
        <dbReference type="SAM" id="SignalP"/>
    </source>
</evidence>
<feature type="signal peptide" evidence="1">
    <location>
        <begin position="1"/>
        <end position="25"/>
    </location>
</feature>
<evidence type="ECO:0008006" key="4">
    <source>
        <dbReference type="Google" id="ProtNLM"/>
    </source>
</evidence>
<dbReference type="EMBL" id="AP019860">
    <property type="protein sequence ID" value="BBM85617.1"/>
    <property type="molecule type" value="Genomic_DNA"/>
</dbReference>
<feature type="chain" id="PRO_5024952963" description="Bulb-type lectin domain-containing protein" evidence="1">
    <location>
        <begin position="26"/>
        <end position="88"/>
    </location>
</feature>